<evidence type="ECO:0000313" key="2">
    <source>
        <dbReference type="Proteomes" id="UP000289216"/>
    </source>
</evidence>
<accession>A0A4Q2KYL1</accession>
<name>A0A4Q2KYL1_9FUSO</name>
<dbReference type="EMBL" id="SBAP01000020">
    <property type="protein sequence ID" value="RXZ68982.1"/>
    <property type="molecule type" value="Genomic_DNA"/>
</dbReference>
<evidence type="ECO:0000313" key="1">
    <source>
        <dbReference type="EMBL" id="RXZ68982.1"/>
    </source>
</evidence>
<sequence>MKYKEDIFPGRTYCSCSNFLYSIYNRVLKPTPKTRIYIDYNQEKIVIECKICGKKENIPFSRIKPKRNSCMD</sequence>
<comment type="caution">
    <text evidence="1">The sequence shown here is derived from an EMBL/GenBank/DDBJ whole genome shotgun (WGS) entry which is preliminary data.</text>
</comment>
<protein>
    <submittedName>
        <fullName evidence="1">Uncharacterized protein</fullName>
    </submittedName>
</protein>
<organism evidence="1 2">
    <name type="scientific">Fusobacterium necrophorum</name>
    <dbReference type="NCBI Taxonomy" id="859"/>
    <lineage>
        <taxon>Bacteria</taxon>
        <taxon>Fusobacteriati</taxon>
        <taxon>Fusobacteriota</taxon>
        <taxon>Fusobacteriia</taxon>
        <taxon>Fusobacteriales</taxon>
        <taxon>Fusobacteriaceae</taxon>
        <taxon>Fusobacterium</taxon>
    </lineage>
</organism>
<dbReference type="RefSeq" id="WP_129491432.1">
    <property type="nucleotide sequence ID" value="NZ_SBAP01000020.1"/>
</dbReference>
<proteinExistence type="predicted"/>
<dbReference type="AlphaFoldDB" id="A0A4Q2KYL1"/>
<reference evidence="1 2" key="1">
    <citation type="submission" date="2019-01" db="EMBL/GenBank/DDBJ databases">
        <title>Fusobacterium necrophorum Isolated From the Uterus of Dairy Cows.</title>
        <authorList>
            <person name="Francis A.M."/>
        </authorList>
    </citation>
    <scope>NUCLEOTIDE SEQUENCE [LARGE SCALE GENOMIC DNA]</scope>
    <source>
        <strain evidence="1 2">KG35</strain>
    </source>
</reference>
<gene>
    <name evidence="1" type="ORF">EPT53_08190</name>
</gene>
<dbReference type="Proteomes" id="UP000289216">
    <property type="component" value="Unassembled WGS sequence"/>
</dbReference>